<accession>A0A5R9CZK0</accession>
<dbReference type="EMBL" id="VBSX01000004">
    <property type="protein sequence ID" value="TLQ20632.1"/>
    <property type="molecule type" value="Genomic_DNA"/>
</dbReference>
<organism evidence="1 2">
    <name type="scientific">Lentilactobacillus parafarraginis</name>
    <dbReference type="NCBI Taxonomy" id="390842"/>
    <lineage>
        <taxon>Bacteria</taxon>
        <taxon>Bacillati</taxon>
        <taxon>Bacillota</taxon>
        <taxon>Bacilli</taxon>
        <taxon>Lactobacillales</taxon>
        <taxon>Lactobacillaceae</taxon>
        <taxon>Lentilactobacillus</taxon>
    </lineage>
</organism>
<dbReference type="OrthoDB" id="2248799at2"/>
<gene>
    <name evidence="1" type="ORF">FEZ41_02640</name>
</gene>
<dbReference type="RefSeq" id="WP_054733099.1">
    <property type="nucleotide sequence ID" value="NZ_VBSX01000004.1"/>
</dbReference>
<protein>
    <submittedName>
        <fullName evidence="1">Uncharacterized protein</fullName>
    </submittedName>
</protein>
<name>A0A5R9CZK0_9LACO</name>
<comment type="caution">
    <text evidence="1">The sequence shown here is derived from an EMBL/GenBank/DDBJ whole genome shotgun (WGS) entry which is preliminary data.</text>
</comment>
<proteinExistence type="predicted"/>
<evidence type="ECO:0000313" key="2">
    <source>
        <dbReference type="Proteomes" id="UP000305100"/>
    </source>
</evidence>
<evidence type="ECO:0000313" key="1">
    <source>
        <dbReference type="EMBL" id="TLQ20632.1"/>
    </source>
</evidence>
<dbReference type="Proteomes" id="UP000305100">
    <property type="component" value="Unassembled WGS sequence"/>
</dbReference>
<reference evidence="1 2" key="1">
    <citation type="submission" date="2019-05" db="EMBL/GenBank/DDBJ databases">
        <title>The metagenome of a microbial culture collection derived from dairy environment covers the genomic content of the human microbiome.</title>
        <authorList>
            <person name="Roder T."/>
            <person name="Wuthrich D."/>
            <person name="Sattari Z."/>
            <person name="Von Ah U."/>
            <person name="Bar C."/>
            <person name="Ronchi F."/>
            <person name="Macpherson A.J."/>
            <person name="Ganal-Vonarburg S.C."/>
            <person name="Bruggmann R."/>
            <person name="Vergeres G."/>
        </authorList>
    </citation>
    <scope>NUCLEOTIDE SEQUENCE [LARGE SCALE GENOMIC DNA]</scope>
    <source>
        <strain evidence="1 2">FAM 1079</strain>
    </source>
</reference>
<sequence length="311" mass="34919">MVSNETEQKVISANELLTNYGHAIQGGLDTGAKYLKAFHTLSETQDGQALLSAAVELTNFQLNSDFVTFPHQFSDEDVQLIFFERLLTLADLGTDFRISNAERVQKLLCKFTSLGDQTFTFTKSTKNSDGFFFGPTMHNRPLFYIDLKNKELMFHGSALINYFVVDLEGVDKGILKGVLQLLTQAAAELKEKFGFKVDFNVLDSVNGEFYAFAAGALTDSVMDELFVKSAENQFILMTDGIGGASLTLDNGIKVTVTDNGKPDRPKWGAMVHDDQQSENWLYLLLDYPFIKEWYLNNQKQLEILSNQFVFG</sequence>
<dbReference type="AlphaFoldDB" id="A0A5R9CZK0"/>